<evidence type="ECO:0000313" key="9">
    <source>
        <dbReference type="Proteomes" id="UP001082899"/>
    </source>
</evidence>
<evidence type="ECO:0000256" key="4">
    <source>
        <dbReference type="ARBA" id="ARBA00022989"/>
    </source>
</evidence>
<dbReference type="InterPro" id="IPR036259">
    <property type="entry name" value="MFS_trans_sf"/>
</dbReference>
<accession>A0ABT3ZLW8</accession>
<dbReference type="CDD" id="cd17319">
    <property type="entry name" value="MFS_ExuT_GudP_like"/>
    <property type="match status" value="1"/>
</dbReference>
<evidence type="ECO:0000313" key="8">
    <source>
        <dbReference type="EMBL" id="MCY0386945.1"/>
    </source>
</evidence>
<evidence type="ECO:0000256" key="2">
    <source>
        <dbReference type="ARBA" id="ARBA00022448"/>
    </source>
</evidence>
<feature type="transmembrane region" description="Helical" evidence="6">
    <location>
        <begin position="66"/>
        <end position="85"/>
    </location>
</feature>
<feature type="transmembrane region" description="Helical" evidence="6">
    <location>
        <begin position="290"/>
        <end position="309"/>
    </location>
</feature>
<feature type="transmembrane region" description="Helical" evidence="6">
    <location>
        <begin position="91"/>
        <end position="112"/>
    </location>
</feature>
<dbReference type="Proteomes" id="UP001082899">
    <property type="component" value="Unassembled WGS sequence"/>
</dbReference>
<sequence>MPLLLTVFVIAYLDRINVGLAKLQMASDLGFSNTVYGIGAGIFYLAYAIFEVPSNLIMHRVGARRWIARIAITWGIVSMCMLFVHSAASFYVLRVLLGAAECGLFPGIILYLTYWYPARRRGRIIAMFMAALPLSGLIGGPLSGWIMQACNGASGLRGWQWLFLLEALPAVLMGFVVWRLLPDRVTDARWLTPSEKALIQRLIHAENVVKTTSTIRAALRSGRIWLMSLMLYAFASANMGISFWLPTLLQRAGHETALHVGLLTAIPYAFAAMAMVGLSMSSDRRRERRWHLALPAFAGAALLAASTLWSDNLAMTVVVMTAASMCVFAVAPLLWSQPTALLSGAGAAAGIAMISSLGNLAGVFGPSLFGWLTDLTHSTAWGMYLLAGFMALGGGLALCTPARLVNQ</sequence>
<reference evidence="8" key="1">
    <citation type="submission" date="2022-11" db="EMBL/GenBank/DDBJ databases">
        <title>Robbsia betulipollinis sp. nov., isolated from pollen of birch (Betula pendula).</title>
        <authorList>
            <person name="Shi H."/>
            <person name="Ambika Manirajan B."/>
            <person name="Ratering S."/>
            <person name="Geissler-Plaum R."/>
            <person name="Schnell S."/>
        </authorList>
    </citation>
    <scope>NUCLEOTIDE SEQUENCE</scope>
    <source>
        <strain evidence="8">Bb-Pol-6</strain>
    </source>
</reference>
<feature type="transmembrane region" description="Helical" evidence="6">
    <location>
        <begin position="31"/>
        <end position="50"/>
    </location>
</feature>
<gene>
    <name evidence="8" type="ORF">OVY01_06805</name>
</gene>
<feature type="transmembrane region" description="Helical" evidence="6">
    <location>
        <begin position="315"/>
        <end position="335"/>
    </location>
</feature>
<proteinExistence type="predicted"/>
<feature type="transmembrane region" description="Helical" evidence="6">
    <location>
        <begin position="347"/>
        <end position="369"/>
    </location>
</feature>
<organism evidence="8 9">
    <name type="scientific">Robbsia betulipollinis</name>
    <dbReference type="NCBI Taxonomy" id="2981849"/>
    <lineage>
        <taxon>Bacteria</taxon>
        <taxon>Pseudomonadati</taxon>
        <taxon>Pseudomonadota</taxon>
        <taxon>Betaproteobacteria</taxon>
        <taxon>Burkholderiales</taxon>
        <taxon>Burkholderiaceae</taxon>
        <taxon>Robbsia</taxon>
    </lineage>
</organism>
<feature type="domain" description="Major facilitator superfamily (MFS) profile" evidence="7">
    <location>
        <begin position="1"/>
        <end position="405"/>
    </location>
</feature>
<evidence type="ECO:0000259" key="7">
    <source>
        <dbReference type="PROSITE" id="PS50850"/>
    </source>
</evidence>
<dbReference type="InterPro" id="IPR011701">
    <property type="entry name" value="MFS"/>
</dbReference>
<feature type="transmembrane region" description="Helical" evidence="6">
    <location>
        <begin position="381"/>
        <end position="405"/>
    </location>
</feature>
<dbReference type="InterPro" id="IPR020846">
    <property type="entry name" value="MFS_dom"/>
</dbReference>
<comment type="caution">
    <text evidence="8">The sequence shown here is derived from an EMBL/GenBank/DDBJ whole genome shotgun (WGS) entry which is preliminary data.</text>
</comment>
<keyword evidence="4 6" id="KW-1133">Transmembrane helix</keyword>
<keyword evidence="3 6" id="KW-0812">Transmembrane</keyword>
<evidence type="ECO:0000256" key="1">
    <source>
        <dbReference type="ARBA" id="ARBA00004141"/>
    </source>
</evidence>
<keyword evidence="5 6" id="KW-0472">Membrane</keyword>
<dbReference type="Pfam" id="PF07690">
    <property type="entry name" value="MFS_1"/>
    <property type="match status" value="1"/>
</dbReference>
<dbReference type="SUPFAM" id="SSF103473">
    <property type="entry name" value="MFS general substrate transporter"/>
    <property type="match status" value="1"/>
</dbReference>
<protein>
    <submittedName>
        <fullName evidence="8">MFS transporter</fullName>
    </submittedName>
</protein>
<comment type="subcellular location">
    <subcellularLocation>
        <location evidence="1">Membrane</location>
        <topology evidence="1">Multi-pass membrane protein</topology>
    </subcellularLocation>
</comment>
<evidence type="ECO:0000256" key="5">
    <source>
        <dbReference type="ARBA" id="ARBA00023136"/>
    </source>
</evidence>
<dbReference type="EMBL" id="JAPMXC010000001">
    <property type="protein sequence ID" value="MCY0386945.1"/>
    <property type="molecule type" value="Genomic_DNA"/>
</dbReference>
<dbReference type="PROSITE" id="PS50850">
    <property type="entry name" value="MFS"/>
    <property type="match status" value="1"/>
</dbReference>
<name>A0ABT3ZLW8_9BURK</name>
<feature type="transmembrane region" description="Helical" evidence="6">
    <location>
        <begin position="224"/>
        <end position="245"/>
    </location>
</feature>
<feature type="transmembrane region" description="Helical" evidence="6">
    <location>
        <begin position="159"/>
        <end position="181"/>
    </location>
</feature>
<feature type="transmembrane region" description="Helical" evidence="6">
    <location>
        <begin position="257"/>
        <end position="278"/>
    </location>
</feature>
<dbReference type="PANTHER" id="PTHR43791">
    <property type="entry name" value="PERMEASE-RELATED"/>
    <property type="match status" value="1"/>
</dbReference>
<keyword evidence="2" id="KW-0813">Transport</keyword>
<keyword evidence="9" id="KW-1185">Reference proteome</keyword>
<dbReference type="PANTHER" id="PTHR43791:SF36">
    <property type="entry name" value="TRANSPORTER, PUTATIVE (AFU_ORTHOLOGUE AFUA_6G08340)-RELATED"/>
    <property type="match status" value="1"/>
</dbReference>
<feature type="transmembrane region" description="Helical" evidence="6">
    <location>
        <begin position="124"/>
        <end position="147"/>
    </location>
</feature>
<dbReference type="Gene3D" id="1.20.1250.20">
    <property type="entry name" value="MFS general substrate transporter like domains"/>
    <property type="match status" value="2"/>
</dbReference>
<evidence type="ECO:0000256" key="3">
    <source>
        <dbReference type="ARBA" id="ARBA00022692"/>
    </source>
</evidence>
<evidence type="ECO:0000256" key="6">
    <source>
        <dbReference type="SAM" id="Phobius"/>
    </source>
</evidence>